<evidence type="ECO:0000256" key="1">
    <source>
        <dbReference type="SAM" id="Phobius"/>
    </source>
</evidence>
<keyword evidence="4" id="KW-1185">Reference proteome</keyword>
<name>A0AAJ5BBG0_9BURK</name>
<reference evidence="2 5" key="2">
    <citation type="submission" date="2018-01" db="EMBL/GenBank/DDBJ databases">
        <title>Species boundaries and ecological features among Paraburkholderia terrae DSMZ17804T, P. hospita DSMZ17164T and P. caribensis DSMZ13236T.</title>
        <authorList>
            <person name="Pratama A.A."/>
        </authorList>
    </citation>
    <scope>NUCLEOTIDE SEQUENCE [LARGE SCALE GENOMIC DNA]</scope>
    <source>
        <strain evidence="2 5">DSM 17164</strain>
    </source>
</reference>
<keyword evidence="1" id="KW-1133">Transmembrane helix</keyword>
<dbReference type="RefSeq" id="WP_009769878.1">
    <property type="nucleotide sequence ID" value="NZ_AKAU01000252.1"/>
</dbReference>
<dbReference type="Proteomes" id="UP000236649">
    <property type="component" value="Chromosome 1"/>
</dbReference>
<keyword evidence="1" id="KW-0812">Transmembrane</keyword>
<feature type="transmembrane region" description="Helical" evidence="1">
    <location>
        <begin position="52"/>
        <end position="72"/>
    </location>
</feature>
<dbReference type="GeneID" id="55529265"/>
<feature type="transmembrane region" description="Helical" evidence="1">
    <location>
        <begin position="20"/>
        <end position="40"/>
    </location>
</feature>
<sequence length="78" mass="8603">MQLPTRVWREFEREQYCSELLVTAGQVLIAALLAVLYASSPPGLFPDAPTRAVPLGLTLLSVLTLVRLYFAVTGQLTR</sequence>
<evidence type="ECO:0000313" key="4">
    <source>
        <dbReference type="Proteomes" id="UP000004980"/>
    </source>
</evidence>
<dbReference type="KEGG" id="phs:C2L64_13065"/>
<gene>
    <name evidence="2" type="ORF">C2L64_13065</name>
    <name evidence="3" type="ORF">WQE_40224</name>
</gene>
<organism evidence="2 5">
    <name type="scientific">Paraburkholderia hospita</name>
    <dbReference type="NCBI Taxonomy" id="169430"/>
    <lineage>
        <taxon>Bacteria</taxon>
        <taxon>Pseudomonadati</taxon>
        <taxon>Pseudomonadota</taxon>
        <taxon>Betaproteobacteria</taxon>
        <taxon>Burkholderiales</taxon>
        <taxon>Burkholderiaceae</taxon>
        <taxon>Paraburkholderia</taxon>
    </lineage>
</organism>
<evidence type="ECO:0000313" key="2">
    <source>
        <dbReference type="EMBL" id="AUT69136.1"/>
    </source>
</evidence>
<dbReference type="EMBL" id="AKAU01000252">
    <property type="protein sequence ID" value="EIM95275.1"/>
    <property type="molecule type" value="Genomic_DNA"/>
</dbReference>
<proteinExistence type="predicted"/>
<dbReference type="AlphaFoldDB" id="A0AAJ5BBG0"/>
<evidence type="ECO:0000313" key="3">
    <source>
        <dbReference type="EMBL" id="EIM95275.1"/>
    </source>
</evidence>
<protein>
    <submittedName>
        <fullName evidence="3">Adenylate cyclase</fullName>
    </submittedName>
</protein>
<reference evidence="3 4" key="1">
    <citation type="journal article" date="2012" name="J. Bacteriol.">
        <title>Draft Genome Sequence of the Soil Bacterium Burkholderia terrae Strain BS001, Which Interacts with Fungal Surface Structures.</title>
        <authorList>
            <person name="Nazir R."/>
            <person name="Hansen M.A."/>
            <person name="Sorensen S."/>
            <person name="van Elsas J.D."/>
        </authorList>
    </citation>
    <scope>NUCLEOTIDE SEQUENCE [LARGE SCALE GENOMIC DNA]</scope>
    <source>
        <strain evidence="3 4">BS001</strain>
    </source>
</reference>
<dbReference type="EMBL" id="CP026105">
    <property type="protein sequence ID" value="AUT69136.1"/>
    <property type="molecule type" value="Genomic_DNA"/>
</dbReference>
<keyword evidence="1" id="KW-0472">Membrane</keyword>
<dbReference type="Proteomes" id="UP000004980">
    <property type="component" value="Unassembled WGS sequence"/>
</dbReference>
<evidence type="ECO:0000313" key="5">
    <source>
        <dbReference type="Proteomes" id="UP000236649"/>
    </source>
</evidence>
<accession>A0AAJ5BBG0</accession>